<dbReference type="InterPro" id="IPR000337">
    <property type="entry name" value="GPCR_3"/>
</dbReference>
<dbReference type="Gene3D" id="2.10.50.30">
    <property type="entry name" value="GPCR, family 3, nine cysteines domain"/>
    <property type="match status" value="1"/>
</dbReference>
<dbReference type="SUPFAM" id="SSF53822">
    <property type="entry name" value="Periplasmic binding protein-like I"/>
    <property type="match status" value="1"/>
</dbReference>
<feature type="transmembrane region" description="Helical" evidence="12">
    <location>
        <begin position="728"/>
        <end position="748"/>
    </location>
</feature>
<dbReference type="GO" id="GO:0004930">
    <property type="term" value="F:G protein-coupled receptor activity"/>
    <property type="evidence" value="ECO:0007669"/>
    <property type="project" value="UniProtKB-KW"/>
</dbReference>
<feature type="transmembrane region" description="Helical" evidence="12">
    <location>
        <begin position="536"/>
        <end position="555"/>
    </location>
</feature>
<feature type="domain" description="G-protein coupled receptors family 3 profile" evidence="13">
    <location>
        <begin position="536"/>
        <end position="797"/>
    </location>
</feature>
<evidence type="ECO:0000259" key="13">
    <source>
        <dbReference type="PROSITE" id="PS50259"/>
    </source>
</evidence>
<evidence type="ECO:0000313" key="14">
    <source>
        <dbReference type="Proteomes" id="UP001190640"/>
    </source>
</evidence>
<evidence type="ECO:0000256" key="12">
    <source>
        <dbReference type="SAM" id="Phobius"/>
    </source>
</evidence>
<dbReference type="GO" id="GO:0005886">
    <property type="term" value="C:plasma membrane"/>
    <property type="evidence" value="ECO:0007669"/>
    <property type="project" value="UniProtKB-SubCell"/>
</dbReference>
<feature type="transmembrane region" description="Helical" evidence="12">
    <location>
        <begin position="650"/>
        <end position="669"/>
    </location>
</feature>
<dbReference type="Gene3D" id="3.40.50.2300">
    <property type="match status" value="2"/>
</dbReference>
<keyword evidence="14" id="KW-1185">Reference proteome</keyword>
<protein>
    <submittedName>
        <fullName evidence="15">Vomeronasal type-2 receptor 26-like</fullName>
    </submittedName>
</protein>
<evidence type="ECO:0000256" key="5">
    <source>
        <dbReference type="ARBA" id="ARBA00022729"/>
    </source>
</evidence>
<dbReference type="FunFam" id="2.10.50.30:FF:000002">
    <property type="entry name" value="Vomeronasal 2 receptor, h1"/>
    <property type="match status" value="1"/>
</dbReference>
<dbReference type="PRINTS" id="PR01535">
    <property type="entry name" value="VOMERONASL2R"/>
</dbReference>
<dbReference type="InterPro" id="IPR004073">
    <property type="entry name" value="GPCR_3_vmron_rcpt_2"/>
</dbReference>
<dbReference type="InterPro" id="IPR017978">
    <property type="entry name" value="GPCR_3_C"/>
</dbReference>
<evidence type="ECO:0000256" key="10">
    <source>
        <dbReference type="ARBA" id="ARBA00023180"/>
    </source>
</evidence>
<gene>
    <name evidence="15" type="primary">LOC129339947</name>
</gene>
<dbReference type="FunFam" id="3.40.50.2300:FF:000024">
    <property type="entry name" value="Vomeronasal 2, receptor 73"/>
    <property type="match status" value="1"/>
</dbReference>
<feature type="transmembrane region" description="Helical" evidence="12">
    <location>
        <begin position="694"/>
        <end position="716"/>
    </location>
</feature>
<dbReference type="Pfam" id="PF00003">
    <property type="entry name" value="7tm_3"/>
    <property type="match status" value="1"/>
</dbReference>
<keyword evidence="9" id="KW-0675">Receptor</keyword>
<dbReference type="PANTHER" id="PTHR24061">
    <property type="entry name" value="CALCIUM-SENSING RECEPTOR-RELATED"/>
    <property type="match status" value="1"/>
</dbReference>
<keyword evidence="7" id="KW-0297">G-protein coupled receptor</keyword>
<feature type="transmembrane region" description="Helical" evidence="12">
    <location>
        <begin position="576"/>
        <end position="594"/>
    </location>
</feature>
<dbReference type="KEGG" id="emc:129339947"/>
<dbReference type="CDD" id="cd15283">
    <property type="entry name" value="7tmC_V2R_pheromone"/>
    <property type="match status" value="1"/>
</dbReference>
<sequence length="797" mass="89606">MVTKFYQHALALAFAVNEINASPRILPNVTLGFHISDSCYDARMSYRTTLDLLFKSRSFVPNYKCVTSQNVIAIVGGLDAATSFLMVDILGLYKIPQLTYGSFAPEEREATEFPSFYHMVPNESPQYSGITQLLLHFGWTWVGLFAADDDTGEHFLQALEPLLSKNQICLDFIEKVPSQIKFRHFYDVYDLVLNIHRPFAQSKANVFIISGGSMVIIAMNTVMFIGDPGYERNTLYRKVWIMTAQADFIQSSILKNLSFYLFEGAFLFMVSTNKFLGFEKFLQNIHPSSTKGNGFLKIFWEQAFGCTLPNSEEPVQSSETCTGEERLENLPGHIFEMRMSGHSYSIYNAAYVVSHALHTMDSSRSNHRETVNDKSEPDIQAWELHSLLQGLSFNNSAGETMSFNKNKEIGTGFDIVNMVMFPNKSFIRVKVGRVDADALDGKGFSIHKDMIVWHRHFNQVVPISVCNDYCQPGYQKQKKEGEKFCCYNCVPCPQGKFSNSKDMDDCFTCPEDQYPSKDQDGCIPKDLSFLSFEEPLGIRLASLALSLSLITVWILRTFIKHKDTPIVKANNLDISYTLLLSLLLCFLCSLLFIGQPQTATCILRQSTFGIVFSVAVSCVLAKTIIVVVAFMANKPGSGMRKWVGKTLANYIVISCSLIQAGICTVWVAISPPFQDFDVHSLTQEILAECNEGCLFYIVLGYMGLLSLISLTVAFLARNLPDSFNEAKFITFSMLIFCSVWVTFVPTYLSTKGKYLVAVEIFSILASSAGLLACIFSPKCYIILVRPELNNKDYIMRK</sequence>
<evidence type="ECO:0000256" key="2">
    <source>
        <dbReference type="ARBA" id="ARBA00007242"/>
    </source>
</evidence>
<evidence type="ECO:0000256" key="1">
    <source>
        <dbReference type="ARBA" id="ARBA00004651"/>
    </source>
</evidence>
<accession>A0AA97K678</accession>
<evidence type="ECO:0000256" key="8">
    <source>
        <dbReference type="ARBA" id="ARBA00023136"/>
    </source>
</evidence>
<dbReference type="AlphaFoldDB" id="A0AA97K678"/>
<dbReference type="PANTHER" id="PTHR24061:SF599">
    <property type="entry name" value="G-PROTEIN COUPLED RECEPTORS FAMILY 3 PROFILE DOMAIN-CONTAINING PROTEIN"/>
    <property type="match status" value="1"/>
</dbReference>
<comment type="similarity">
    <text evidence="2">Belongs to the G-protein coupled receptor 3 family.</text>
</comment>
<evidence type="ECO:0000256" key="7">
    <source>
        <dbReference type="ARBA" id="ARBA00023040"/>
    </source>
</evidence>
<dbReference type="InterPro" id="IPR028082">
    <property type="entry name" value="Peripla_BP_I"/>
</dbReference>
<feature type="transmembrane region" description="Helical" evidence="12">
    <location>
        <begin position="606"/>
        <end position="630"/>
    </location>
</feature>
<keyword evidence="3" id="KW-1003">Cell membrane</keyword>
<evidence type="ECO:0000313" key="15">
    <source>
        <dbReference type="RefSeq" id="XP_054850485.1"/>
    </source>
</evidence>
<dbReference type="PRINTS" id="PR00248">
    <property type="entry name" value="GPCRMGR"/>
</dbReference>
<evidence type="ECO:0000256" key="3">
    <source>
        <dbReference type="ARBA" id="ARBA00022475"/>
    </source>
</evidence>
<dbReference type="Proteomes" id="UP001190640">
    <property type="component" value="Chromosome 12"/>
</dbReference>
<dbReference type="GeneID" id="129339947"/>
<evidence type="ECO:0000256" key="11">
    <source>
        <dbReference type="ARBA" id="ARBA00023224"/>
    </source>
</evidence>
<organism evidence="14 15">
    <name type="scientific">Eublepharis macularius</name>
    <name type="common">Leopard gecko</name>
    <name type="synonym">Cyrtodactylus macularius</name>
    <dbReference type="NCBI Taxonomy" id="481883"/>
    <lineage>
        <taxon>Eukaryota</taxon>
        <taxon>Metazoa</taxon>
        <taxon>Chordata</taxon>
        <taxon>Craniata</taxon>
        <taxon>Vertebrata</taxon>
        <taxon>Euteleostomi</taxon>
        <taxon>Lepidosauria</taxon>
        <taxon>Squamata</taxon>
        <taxon>Bifurcata</taxon>
        <taxon>Gekkota</taxon>
        <taxon>Eublepharidae</taxon>
        <taxon>Eublepharinae</taxon>
        <taxon>Eublepharis</taxon>
    </lineage>
</organism>
<dbReference type="InterPro" id="IPR017979">
    <property type="entry name" value="GPCR_3_CS"/>
</dbReference>
<keyword evidence="10" id="KW-0325">Glycoprotein</keyword>
<keyword evidence="4 12" id="KW-0812">Transmembrane</keyword>
<keyword evidence="6 12" id="KW-1133">Transmembrane helix</keyword>
<evidence type="ECO:0000256" key="9">
    <source>
        <dbReference type="ARBA" id="ARBA00023170"/>
    </source>
</evidence>
<keyword evidence="8 12" id="KW-0472">Membrane</keyword>
<dbReference type="InterPro" id="IPR011500">
    <property type="entry name" value="GPCR_3_9-Cys_dom"/>
</dbReference>
<dbReference type="Pfam" id="PF01094">
    <property type="entry name" value="ANF_receptor"/>
    <property type="match status" value="1"/>
</dbReference>
<reference evidence="15" key="1">
    <citation type="submission" date="2025-08" db="UniProtKB">
        <authorList>
            <consortium name="RefSeq"/>
        </authorList>
    </citation>
    <scope>IDENTIFICATION</scope>
    <source>
        <tissue evidence="15">Blood</tissue>
    </source>
</reference>
<evidence type="ECO:0000256" key="4">
    <source>
        <dbReference type="ARBA" id="ARBA00022692"/>
    </source>
</evidence>
<name>A0AA97K678_EUBMA</name>
<comment type="subcellular location">
    <subcellularLocation>
        <location evidence="1">Cell membrane</location>
        <topology evidence="1">Multi-pass membrane protein</topology>
    </subcellularLocation>
</comment>
<evidence type="ECO:0000256" key="6">
    <source>
        <dbReference type="ARBA" id="ARBA00022989"/>
    </source>
</evidence>
<dbReference type="PROSITE" id="PS00981">
    <property type="entry name" value="G_PROTEIN_RECEP_F3_3"/>
    <property type="match status" value="1"/>
</dbReference>
<dbReference type="InterPro" id="IPR000068">
    <property type="entry name" value="GPCR_3_Ca_sens_rcpt-rel"/>
</dbReference>
<dbReference type="Pfam" id="PF07562">
    <property type="entry name" value="NCD3G"/>
    <property type="match status" value="1"/>
</dbReference>
<dbReference type="InterPro" id="IPR038550">
    <property type="entry name" value="GPCR_3_9-Cys_sf"/>
</dbReference>
<keyword evidence="11" id="KW-0807">Transducer</keyword>
<feature type="transmembrane region" description="Helical" evidence="12">
    <location>
        <begin position="754"/>
        <end position="775"/>
    </location>
</feature>
<dbReference type="InterPro" id="IPR001828">
    <property type="entry name" value="ANF_lig-bd_rcpt"/>
</dbReference>
<dbReference type="PROSITE" id="PS50259">
    <property type="entry name" value="G_PROTEIN_RECEP_F3_4"/>
    <property type="match status" value="1"/>
</dbReference>
<keyword evidence="5" id="KW-0732">Signal</keyword>
<proteinExistence type="inferred from homology"/>
<dbReference type="RefSeq" id="XP_054850485.1">
    <property type="nucleotide sequence ID" value="XM_054994510.1"/>
</dbReference>